<name>A0A078AIR7_STYLE</name>
<dbReference type="AlphaFoldDB" id="A0A078AIR7"/>
<evidence type="ECO:0000313" key="1">
    <source>
        <dbReference type="EMBL" id="CDW82114.1"/>
    </source>
</evidence>
<gene>
    <name evidence="1" type="primary">Contig9128.g9766</name>
    <name evidence="1" type="ORF">STYLEM_11141</name>
</gene>
<accession>A0A078AIR7</accession>
<protein>
    <submittedName>
        <fullName evidence="1">Uncharacterized protein</fullName>
    </submittedName>
</protein>
<proteinExistence type="predicted"/>
<reference evidence="1 2" key="1">
    <citation type="submission" date="2014-06" db="EMBL/GenBank/DDBJ databases">
        <authorList>
            <person name="Swart Estienne"/>
        </authorList>
    </citation>
    <scope>NUCLEOTIDE SEQUENCE [LARGE SCALE GENOMIC DNA]</scope>
    <source>
        <strain evidence="1 2">130c</strain>
    </source>
</reference>
<dbReference type="InParanoid" id="A0A078AIR7"/>
<dbReference type="EMBL" id="CCKQ01010592">
    <property type="protein sequence ID" value="CDW82114.1"/>
    <property type="molecule type" value="Genomic_DNA"/>
</dbReference>
<organism evidence="1 2">
    <name type="scientific">Stylonychia lemnae</name>
    <name type="common">Ciliate</name>
    <dbReference type="NCBI Taxonomy" id="5949"/>
    <lineage>
        <taxon>Eukaryota</taxon>
        <taxon>Sar</taxon>
        <taxon>Alveolata</taxon>
        <taxon>Ciliophora</taxon>
        <taxon>Intramacronucleata</taxon>
        <taxon>Spirotrichea</taxon>
        <taxon>Stichotrichia</taxon>
        <taxon>Sporadotrichida</taxon>
        <taxon>Oxytrichidae</taxon>
        <taxon>Stylonychinae</taxon>
        <taxon>Stylonychia</taxon>
    </lineage>
</organism>
<evidence type="ECO:0000313" key="2">
    <source>
        <dbReference type="Proteomes" id="UP000039865"/>
    </source>
</evidence>
<sequence>MKNCDIDRFLEIFNEGTNYEEKSYHSLDDLYVIFEEFEDVNREILRQLFDKEAFFNEGKKGKLRLLKLLMFALLYYDKKGFESFYELFITNQVIIQEFTNFICKQYFDTHKKYGLTFKEFSNIAQSHQYWFFKPTLIREEFLVYALQNRDRALMIFKSDDEKVFLEDKSSLKMTTQENNPLFKNLMLSNQKINSQYLQNKLSSDIQLQKLVIQLSERTSQHRQIKSNLETFEGKERKIIDHKISTKSLQEEQNSLSEDDKLQDIVSVSQSISNTDSEEEEQKHKDIKDGIKKQKTKLLLGEQDIYELVLCNMEQKYGEIALTLYQKFTKYKLETADLNQIQKLLYRLRVHQCFTTDISSMKDEFVISLQRKIEQNLSKNDVLLLSKSKLINKKFLYVYQEILEKFEEMTNSHFFQIKKQAKYYDCEDLIEGLSLPNKVKFIQQLDDLKNQKINKQEQHMISFTLIMNNNVIMITIYRFKSIIYTFSSIDFSDSENVDQLKKMLFQFIKEKQFRQHLDNGTIKFVHHQLPSNKDFDTLMYFCDVSYCWLLGIEPDLNHTSLTDIKNRILYQISIILTC</sequence>
<dbReference type="Proteomes" id="UP000039865">
    <property type="component" value="Unassembled WGS sequence"/>
</dbReference>
<keyword evidence="2" id="KW-1185">Reference proteome</keyword>